<feature type="transmembrane region" description="Helical" evidence="2">
    <location>
        <begin position="126"/>
        <end position="147"/>
    </location>
</feature>
<dbReference type="EMBL" id="JAQMHB010000001">
    <property type="protein sequence ID" value="MDS9993543.1"/>
    <property type="molecule type" value="Genomic_DNA"/>
</dbReference>
<dbReference type="PANTHER" id="PTHR35337">
    <property type="entry name" value="SLR1478 PROTEIN"/>
    <property type="match status" value="1"/>
</dbReference>
<feature type="transmembrane region" description="Helical" evidence="2">
    <location>
        <begin position="320"/>
        <end position="338"/>
    </location>
</feature>
<evidence type="ECO:0000256" key="2">
    <source>
        <dbReference type="SAM" id="Phobius"/>
    </source>
</evidence>
<dbReference type="InterPro" id="IPR002798">
    <property type="entry name" value="SpoIIM-like"/>
</dbReference>
<evidence type="ECO:0000313" key="4">
    <source>
        <dbReference type="Proteomes" id="UP001260534"/>
    </source>
</evidence>
<proteinExistence type="predicted"/>
<keyword evidence="2" id="KW-0472">Membrane</keyword>
<keyword evidence="2" id="KW-0812">Transmembrane</keyword>
<feature type="compositionally biased region" description="Pro residues" evidence="1">
    <location>
        <begin position="47"/>
        <end position="56"/>
    </location>
</feature>
<keyword evidence="2" id="KW-1133">Transmembrane helix</keyword>
<dbReference type="PANTHER" id="PTHR35337:SF1">
    <property type="entry name" value="SLR1478 PROTEIN"/>
    <property type="match status" value="1"/>
</dbReference>
<protein>
    <submittedName>
        <fullName evidence="3">Stage II sporulation protein M</fullName>
    </submittedName>
</protein>
<accession>A0ABU2I7D9</accession>
<feature type="transmembrane region" description="Helical" evidence="2">
    <location>
        <begin position="250"/>
        <end position="272"/>
    </location>
</feature>
<organism evidence="3 4">
    <name type="scientific">Xanthomonas hawaiiensis</name>
    <dbReference type="NCBI Taxonomy" id="3003247"/>
    <lineage>
        <taxon>Bacteria</taxon>
        <taxon>Pseudomonadati</taxon>
        <taxon>Pseudomonadota</taxon>
        <taxon>Gammaproteobacteria</taxon>
        <taxon>Lysobacterales</taxon>
        <taxon>Lysobacteraceae</taxon>
        <taxon>Xanthomonas</taxon>
    </lineage>
</organism>
<sequence length="351" mass="38561">MKQEQFVLRHQHEWQAFEAWLQRSGSARKPAPDSADTPSAATAAVAPPHPQPPPPLADEDVPARYRRLCQQQALACKRGYSPQVTARLQHLMQQGHTVLYRAPRPRWRRAAEFLFAEFPQVVRSQAGYMAAATALFVVPLVTIFVLLQFRPELIHGLMDPMQVSQIERMYDPAASAQKLGRDSGTDWQMFGHYIMNNISIGLRTFASGLLAGLGTVLVLLFNGITIGAVAGHLHKIGYGVTFWRFVAGHAPFELTAIVIAGGAGLQLGLKVLAPGRRRRIDALVEGGKIGARLCLGVAAMLLVAAFIEAFWSSIATVPAWIKYSVSALLWTLVLTWLWRGGRGRVEAIDAD</sequence>
<dbReference type="Pfam" id="PF01944">
    <property type="entry name" value="SpoIIM"/>
    <property type="match status" value="1"/>
</dbReference>
<evidence type="ECO:0000256" key="1">
    <source>
        <dbReference type="SAM" id="MobiDB-lite"/>
    </source>
</evidence>
<reference evidence="3 4" key="1">
    <citation type="submission" date="2023-01" db="EMBL/GenBank/DDBJ databases">
        <title>Xanthomonas hawaiianensis sp. nov. isolated from Araceae family in Hawaii.</title>
        <authorList>
            <person name="Chunag S.-C."/>
            <person name="Dobhal S."/>
            <person name="Alvarez A."/>
            <person name="Arif M."/>
        </authorList>
    </citation>
    <scope>NUCLEOTIDE SEQUENCE [LARGE SCALE GENOMIC DNA]</scope>
    <source>
        <strain evidence="3 4">A2111</strain>
    </source>
</reference>
<comment type="caution">
    <text evidence="3">The sequence shown here is derived from an EMBL/GenBank/DDBJ whole genome shotgun (WGS) entry which is preliminary data.</text>
</comment>
<keyword evidence="4" id="KW-1185">Reference proteome</keyword>
<feature type="compositionally biased region" description="Low complexity" evidence="1">
    <location>
        <begin position="32"/>
        <end position="46"/>
    </location>
</feature>
<feature type="transmembrane region" description="Helical" evidence="2">
    <location>
        <begin position="293"/>
        <end position="314"/>
    </location>
</feature>
<dbReference type="Proteomes" id="UP001260534">
    <property type="component" value="Unassembled WGS sequence"/>
</dbReference>
<name>A0ABU2I7D9_9XANT</name>
<evidence type="ECO:0000313" key="3">
    <source>
        <dbReference type="EMBL" id="MDS9993543.1"/>
    </source>
</evidence>
<feature type="transmembrane region" description="Helical" evidence="2">
    <location>
        <begin position="205"/>
        <end position="230"/>
    </location>
</feature>
<feature type="region of interest" description="Disordered" evidence="1">
    <location>
        <begin position="23"/>
        <end position="60"/>
    </location>
</feature>
<gene>
    <name evidence="3" type="ORF">PNQ69_12225</name>
</gene>
<dbReference type="RefSeq" id="WP_209030539.1">
    <property type="nucleotide sequence ID" value="NZ_CP115873.1"/>
</dbReference>